<gene>
    <name evidence="1" type="ORF">SAMN05421647_102323</name>
</gene>
<dbReference type="AlphaFoldDB" id="A0A1N6Q7N2"/>
<organism evidence="1 2">
    <name type="scientific">Marinobacterium stanieri</name>
    <dbReference type="NCBI Taxonomy" id="49186"/>
    <lineage>
        <taxon>Bacteria</taxon>
        <taxon>Pseudomonadati</taxon>
        <taxon>Pseudomonadota</taxon>
        <taxon>Gammaproteobacteria</taxon>
        <taxon>Oceanospirillales</taxon>
        <taxon>Oceanospirillaceae</taxon>
        <taxon>Marinobacterium</taxon>
    </lineage>
</organism>
<keyword evidence="2" id="KW-1185">Reference proteome</keyword>
<dbReference type="EMBL" id="FTMN01000002">
    <property type="protein sequence ID" value="SIQ12590.1"/>
    <property type="molecule type" value="Genomic_DNA"/>
</dbReference>
<proteinExistence type="predicted"/>
<evidence type="ECO:0000313" key="2">
    <source>
        <dbReference type="Proteomes" id="UP000186895"/>
    </source>
</evidence>
<protein>
    <submittedName>
        <fullName evidence="1">DNA polymerase III, epsilon subunit</fullName>
    </submittedName>
</protein>
<reference evidence="1 2" key="1">
    <citation type="submission" date="2017-01" db="EMBL/GenBank/DDBJ databases">
        <authorList>
            <person name="Mah S.A."/>
            <person name="Swanson W.J."/>
            <person name="Moy G.W."/>
            <person name="Vacquier V.D."/>
        </authorList>
    </citation>
    <scope>NUCLEOTIDE SEQUENCE [LARGE SCALE GENOMIC DNA]</scope>
    <source>
        <strain evidence="1 2">DSM 7027</strain>
    </source>
</reference>
<dbReference type="Gene3D" id="3.30.420.10">
    <property type="entry name" value="Ribonuclease H-like superfamily/Ribonuclease H"/>
    <property type="match status" value="1"/>
</dbReference>
<sequence>MICIDLEASGLARESYPIEVAWKCSETGEHDSFLIDPTSVADWTFWDDFASELHCIPFAKLEAEGVSVKEAAERLNRSLDGCEIISDAVEYDSFWLGRLFKAAGIEPTFELKGLERVLSSEERIQYQLISRAQFRRHRALPDVEHLLAAIAAAQAGSTPA</sequence>
<evidence type="ECO:0000313" key="1">
    <source>
        <dbReference type="EMBL" id="SIQ12590.1"/>
    </source>
</evidence>
<dbReference type="GO" id="GO:0003676">
    <property type="term" value="F:nucleic acid binding"/>
    <property type="evidence" value="ECO:0007669"/>
    <property type="project" value="InterPro"/>
</dbReference>
<dbReference type="Proteomes" id="UP000186895">
    <property type="component" value="Unassembled WGS sequence"/>
</dbReference>
<dbReference type="STRING" id="49186.SAMN05421647_102323"/>
<accession>A0A1N6Q7N2</accession>
<dbReference type="InterPro" id="IPR012337">
    <property type="entry name" value="RNaseH-like_sf"/>
</dbReference>
<dbReference type="RefSeq" id="WP_076461725.1">
    <property type="nucleotide sequence ID" value="NZ_FTMN01000002.1"/>
</dbReference>
<dbReference type="eggNOG" id="COG0847">
    <property type="taxonomic scope" value="Bacteria"/>
</dbReference>
<dbReference type="SUPFAM" id="SSF53098">
    <property type="entry name" value="Ribonuclease H-like"/>
    <property type="match status" value="1"/>
</dbReference>
<name>A0A1N6Q7N2_9GAMM</name>
<dbReference type="InterPro" id="IPR036397">
    <property type="entry name" value="RNaseH_sf"/>
</dbReference>